<evidence type="ECO:0000256" key="1">
    <source>
        <dbReference type="SAM" id="MobiDB-lite"/>
    </source>
</evidence>
<feature type="compositionally biased region" description="Polar residues" evidence="1">
    <location>
        <begin position="642"/>
        <end position="655"/>
    </location>
</feature>
<dbReference type="InterPro" id="IPR045167">
    <property type="entry name" value="Hobbit"/>
</dbReference>
<feature type="region of interest" description="Disordered" evidence="1">
    <location>
        <begin position="642"/>
        <end position="662"/>
    </location>
</feature>
<evidence type="ECO:0008006" key="3">
    <source>
        <dbReference type="Google" id="ProtNLM"/>
    </source>
</evidence>
<reference evidence="2" key="1">
    <citation type="submission" date="2021-01" db="EMBL/GenBank/DDBJ databases">
        <authorList>
            <person name="Corre E."/>
            <person name="Pelletier E."/>
            <person name="Niang G."/>
            <person name="Scheremetjew M."/>
            <person name="Finn R."/>
            <person name="Kale V."/>
            <person name="Holt S."/>
            <person name="Cochrane G."/>
            <person name="Meng A."/>
            <person name="Brown T."/>
            <person name="Cohen L."/>
        </authorList>
    </citation>
    <scope>NUCLEOTIDE SEQUENCE</scope>
    <source>
        <strain evidence="2">SAG 36.94</strain>
    </source>
</reference>
<dbReference type="PANTHER" id="PTHR15678">
    <property type="entry name" value="ANTIGEN MLAA-22-RELATED"/>
    <property type="match status" value="1"/>
</dbReference>
<sequence>MESILGLFELEVQGAQFLFASEETNGVILLAAHQCSMGLIRKLVKVGFKAPERINQKEIRFNLDSSRIYCVTRDALSEFKYGEQWLNSSGDRDPEKNEPFVLMTSEPLSLTGLQIQCNRESDGLPAKPTILSINTDRLFLDSAGGQFRVFVNVITKVLMKRHPLNEDVQKELSSLKYKLQLAGVRRPSKAELNLHSRRLRSIIDQLDFAIDTGRAKLVEDFLPPRSPSESETIDDLIRATRNKYIAKLNAVTVYLRKEYRIETDFYPTMFLSYSFDEVKWKLRENDKPIAEVRLLTLVFRHVFYVGRVQHQEFTFRDIVIANMMDNGYFRTILKAQEPTSVHERNIRSSDGTSVLFQWHAMQKERVGGIGIYENLTMHMAPLNVAFSMRLIDSFRAFLFPDQSEGSSQQKPKPSSNSSRRGAVASLWKNRGSALGYVRTTEEEVEDMSVRGSSTVFFKYIYVGPLRLTLSFKFREDDKKRGFLDVSDLNLVAPSRMYSSRTWTWKNFFDQVKKDFLVTVALRGASNFARTKVLRMSQKEERVMWKDYYEDIVSSGGQANTQATTSESGSSDGEDAAGQSPSSDSSRRLPESVDLRTEACLDILFGHQPNRPVLPEPSSLAPIPSEDRKDFVDADWALNDEISSQSSAVSRPSLTQDSRRRSQ</sequence>
<feature type="region of interest" description="Disordered" evidence="1">
    <location>
        <begin position="555"/>
        <end position="590"/>
    </location>
</feature>
<feature type="compositionally biased region" description="Low complexity" evidence="1">
    <location>
        <begin position="403"/>
        <end position="421"/>
    </location>
</feature>
<dbReference type="EMBL" id="HBGH01003271">
    <property type="protein sequence ID" value="CAD9228254.1"/>
    <property type="molecule type" value="Transcribed_RNA"/>
</dbReference>
<feature type="region of interest" description="Disordered" evidence="1">
    <location>
        <begin position="606"/>
        <end position="626"/>
    </location>
</feature>
<feature type="compositionally biased region" description="Polar residues" evidence="1">
    <location>
        <begin position="555"/>
        <end position="570"/>
    </location>
</feature>
<organism evidence="2">
    <name type="scientific">Compsopogon caeruleus</name>
    <dbReference type="NCBI Taxonomy" id="31354"/>
    <lineage>
        <taxon>Eukaryota</taxon>
        <taxon>Rhodophyta</taxon>
        <taxon>Compsopogonophyceae</taxon>
        <taxon>Compsopogonales</taxon>
        <taxon>Compsopogonaceae</taxon>
        <taxon>Compsopogon</taxon>
    </lineage>
</organism>
<gene>
    <name evidence="2" type="ORF">CCAE0312_LOCUS1771</name>
</gene>
<dbReference type="AlphaFoldDB" id="A0A7S1TAW3"/>
<protein>
    <recommendedName>
        <fullName evidence="3">PH domain-containing protein</fullName>
    </recommendedName>
</protein>
<dbReference type="Pfam" id="PF10344">
    <property type="entry name" value="Hobbit"/>
    <property type="match status" value="1"/>
</dbReference>
<name>A0A7S1TAW3_9RHOD</name>
<proteinExistence type="predicted"/>
<evidence type="ECO:0000313" key="2">
    <source>
        <dbReference type="EMBL" id="CAD9228254.1"/>
    </source>
</evidence>
<feature type="region of interest" description="Disordered" evidence="1">
    <location>
        <begin position="402"/>
        <end position="422"/>
    </location>
</feature>
<accession>A0A7S1TAW3</accession>
<dbReference type="PANTHER" id="PTHR15678:SF6">
    <property type="entry name" value="BRIDGE-LIKE LIPID TRANSFER PROTEIN FAMILY MEMBER 2"/>
    <property type="match status" value="1"/>
</dbReference>